<dbReference type="Gene3D" id="3.40.50.12780">
    <property type="entry name" value="N-terminal domain of ligase-like"/>
    <property type="match status" value="1"/>
</dbReference>
<keyword evidence="3" id="KW-0436">Ligase</keyword>
<dbReference type="InterPro" id="IPR036736">
    <property type="entry name" value="ACP-like_sf"/>
</dbReference>
<sequence length="562" mass="62457">MQLDRKPFFQDLGRFGDAPALIVADTGETLSYLDLAARVDARKSDLGTTRKLVFIEAHNDIGSIVDYLACLQGGHVVYLLEDLSSPKVQELVDFYKPNIVIDGQRSVRTVNEAPIVLHPDLAVLLSTSGSTGSPKFVKLSVRNIDSNARSIAEYLELKSDERAFQHLKPFYSYGLSIINSHIACGGALILTQFAVMEETFWHEFDQHKATSFAGVPYTFETLKHSGFRAEKHPSLRYATQAGGKLEAGLVQEFAKKFEAAGARFYVMYGQTEAAPRISYLPPALAAEFPASIGKAIPGGRLYLIDEEGDEITETDREGELAYEGPNVMLGYATSPEELATDETPERLKTGDLAEIRDHGLFFIVGRASRFVKPFGVRVNLDEVQSYLKRVFEGVCAVTGDDRHIIIAIEETSATTNAPDIAGLAKRFNLPDHIFKTKSYEKLPVFASGKYDYRRILQEANAPEEPPESTFIGKIFNSVKEILGLNQPSWNTISEIYETMLPRSEITPAKRFIDLAVDSLTFVSLAIEMEEMFGGELPENWQEMTVAELEKAYLAHVVEVENI</sequence>
<evidence type="ECO:0000313" key="4">
    <source>
        <dbReference type="Proteomes" id="UP000584824"/>
    </source>
</evidence>
<dbReference type="SUPFAM" id="SSF56801">
    <property type="entry name" value="Acetyl-CoA synthetase-like"/>
    <property type="match status" value="1"/>
</dbReference>
<dbReference type="InterPro" id="IPR042099">
    <property type="entry name" value="ANL_N_sf"/>
</dbReference>
<dbReference type="GO" id="GO:0016874">
    <property type="term" value="F:ligase activity"/>
    <property type="evidence" value="ECO:0007669"/>
    <property type="project" value="UniProtKB-KW"/>
</dbReference>
<comment type="caution">
    <text evidence="3">The sequence shown here is derived from an EMBL/GenBank/DDBJ whole genome shotgun (WGS) entry which is preliminary data.</text>
</comment>
<dbReference type="PANTHER" id="PTHR43767:SF10">
    <property type="entry name" value="SURFACTIN SYNTHASE SUBUNIT 1"/>
    <property type="match status" value="1"/>
</dbReference>
<dbReference type="InterPro" id="IPR009081">
    <property type="entry name" value="PP-bd_ACP"/>
</dbReference>
<dbReference type="InterPro" id="IPR050237">
    <property type="entry name" value="ATP-dep_AMP-bd_enzyme"/>
</dbReference>
<dbReference type="SUPFAM" id="SSF47336">
    <property type="entry name" value="ACP-like"/>
    <property type="match status" value="1"/>
</dbReference>
<reference evidence="3 4" key="1">
    <citation type="submission" date="2020-08" db="EMBL/GenBank/DDBJ databases">
        <title>Genomic Encyclopedia of Type Strains, Phase IV (KMG-IV): sequencing the most valuable type-strain genomes for metagenomic binning, comparative biology and taxonomic classification.</title>
        <authorList>
            <person name="Goeker M."/>
        </authorList>
    </citation>
    <scope>NUCLEOTIDE SEQUENCE [LARGE SCALE GENOMIC DNA]</scope>
    <source>
        <strain evidence="3 4">DSM 26385</strain>
    </source>
</reference>
<dbReference type="Proteomes" id="UP000584824">
    <property type="component" value="Unassembled WGS sequence"/>
</dbReference>
<accession>A0A7W6K409</accession>
<keyword evidence="4" id="KW-1185">Reference proteome</keyword>
<dbReference type="Pfam" id="PF00550">
    <property type="entry name" value="PP-binding"/>
    <property type="match status" value="1"/>
</dbReference>
<dbReference type="InterPro" id="IPR000873">
    <property type="entry name" value="AMP-dep_synth/lig_dom"/>
</dbReference>
<organism evidence="3 4">
    <name type="scientific">Allorhizobium borbori</name>
    <dbReference type="NCBI Taxonomy" id="485907"/>
    <lineage>
        <taxon>Bacteria</taxon>
        <taxon>Pseudomonadati</taxon>
        <taxon>Pseudomonadota</taxon>
        <taxon>Alphaproteobacteria</taxon>
        <taxon>Hyphomicrobiales</taxon>
        <taxon>Rhizobiaceae</taxon>
        <taxon>Rhizobium/Agrobacterium group</taxon>
        <taxon>Allorhizobium</taxon>
    </lineage>
</organism>
<feature type="domain" description="Carrier" evidence="2">
    <location>
        <begin position="499"/>
        <end position="548"/>
    </location>
</feature>
<dbReference type="EMBL" id="JACIDU010000008">
    <property type="protein sequence ID" value="MBB4103831.1"/>
    <property type="molecule type" value="Genomic_DNA"/>
</dbReference>
<evidence type="ECO:0000259" key="2">
    <source>
        <dbReference type="Pfam" id="PF00550"/>
    </source>
</evidence>
<evidence type="ECO:0000259" key="1">
    <source>
        <dbReference type="Pfam" id="PF00501"/>
    </source>
</evidence>
<dbReference type="PANTHER" id="PTHR43767">
    <property type="entry name" value="LONG-CHAIN-FATTY-ACID--COA LIGASE"/>
    <property type="match status" value="1"/>
</dbReference>
<feature type="domain" description="AMP-dependent synthetase/ligase" evidence="1">
    <location>
        <begin position="113"/>
        <end position="331"/>
    </location>
</feature>
<proteinExistence type="predicted"/>
<protein>
    <submittedName>
        <fullName evidence="3">Acyl-CoA synthetase (AMP-forming)/AMP-acid ligase II</fullName>
    </submittedName>
</protein>
<gene>
    <name evidence="3" type="ORF">GGQ66_002399</name>
</gene>
<dbReference type="AlphaFoldDB" id="A0A7W6K409"/>
<dbReference type="RefSeq" id="WP_183792715.1">
    <property type="nucleotide sequence ID" value="NZ_JACIDU010000008.1"/>
</dbReference>
<evidence type="ECO:0000313" key="3">
    <source>
        <dbReference type="EMBL" id="MBB4103831.1"/>
    </source>
</evidence>
<dbReference type="Pfam" id="PF00501">
    <property type="entry name" value="AMP-binding"/>
    <property type="match status" value="1"/>
</dbReference>
<name>A0A7W6K409_9HYPH</name>
<dbReference type="Gene3D" id="1.10.1200.10">
    <property type="entry name" value="ACP-like"/>
    <property type="match status" value="1"/>
</dbReference>